<organism evidence="2 3">
    <name type="scientific">Actinomadura keratinilytica</name>
    <dbReference type="NCBI Taxonomy" id="547461"/>
    <lineage>
        <taxon>Bacteria</taxon>
        <taxon>Bacillati</taxon>
        <taxon>Actinomycetota</taxon>
        <taxon>Actinomycetes</taxon>
        <taxon>Streptosporangiales</taxon>
        <taxon>Thermomonosporaceae</taxon>
        <taxon>Actinomadura</taxon>
    </lineage>
</organism>
<dbReference type="InterPro" id="IPR016024">
    <property type="entry name" value="ARM-type_fold"/>
</dbReference>
<accession>A0ABP7Z6B8</accession>
<evidence type="ECO:0000256" key="1">
    <source>
        <dbReference type="SAM" id="MobiDB-lite"/>
    </source>
</evidence>
<dbReference type="SUPFAM" id="SSF48371">
    <property type="entry name" value="ARM repeat"/>
    <property type="match status" value="1"/>
</dbReference>
<sequence>MANAGTLIGGQHCYFINLPENPELEELQGPLPPQMVAEARAGFVPPEGFTEAAEKLKSGFLILVGTPGSGLRTAAINLLLDACPRSPSIYLVDDGVDFTRWRPPEAAACLVEGQLGGLIYRPARLLGLIERVRSAGAALAAVLRTIPRRYIAEELALWLVYCTPPPAIEVFRAKLGLASPRQAERARLIGSLPAAFLEEVLPAGASPQYAASMADALLRTTDFPSNDAKDVENAVRSIIARQAEFEMAQLFQALREDLPALALLLAVAVYEGRDLSIVQRQAERLLAAADGNSCAGTSPSAPSGPFSQQQSDPDQRSMTQLLDTVGAYMMPWHDPRNDSTPYTADCVRFIRHTWAASILRLAWHGHGPLSDQLSSWLMTVGTDQDLVNCAGRALSIRLPLMTSRDRRRLIRSWVLAESNAMRAVGAAALRAALSDPALDDEILRILYGWAVDQNWRVRRTIALACGDCGRTAPVGPALSLIRQLAATSVAAPDRRVERALESALLEQFRNGDRRKVLECLLDWLTADFPPADWTTRRLSLLIRAEISWFSEQAARDTELFDLLVVLLRQAVSAAEDVDALTGALLLWCRTASWDPECAEAIGMLLFILSRDQHAAVRELATAVIRNSGRPVGEK</sequence>
<keyword evidence="3" id="KW-1185">Reference proteome</keyword>
<gene>
    <name evidence="2" type="ORF">GCM10022416_42410</name>
</gene>
<dbReference type="Proteomes" id="UP001500266">
    <property type="component" value="Unassembled WGS sequence"/>
</dbReference>
<feature type="region of interest" description="Disordered" evidence="1">
    <location>
        <begin position="291"/>
        <end position="316"/>
    </location>
</feature>
<dbReference type="EMBL" id="BAABDO010000071">
    <property type="protein sequence ID" value="GAA4148259.1"/>
    <property type="molecule type" value="Genomic_DNA"/>
</dbReference>
<feature type="compositionally biased region" description="Polar residues" evidence="1">
    <location>
        <begin position="294"/>
        <end position="316"/>
    </location>
</feature>
<comment type="caution">
    <text evidence="2">The sequence shown here is derived from an EMBL/GenBank/DDBJ whole genome shotgun (WGS) entry which is preliminary data.</text>
</comment>
<evidence type="ECO:0000313" key="2">
    <source>
        <dbReference type="EMBL" id="GAA4148259.1"/>
    </source>
</evidence>
<protein>
    <submittedName>
        <fullName evidence="2">Uncharacterized protein</fullName>
    </submittedName>
</protein>
<reference evidence="3" key="1">
    <citation type="journal article" date="2019" name="Int. J. Syst. Evol. Microbiol.">
        <title>The Global Catalogue of Microorganisms (GCM) 10K type strain sequencing project: providing services to taxonomists for standard genome sequencing and annotation.</title>
        <authorList>
            <consortium name="The Broad Institute Genomics Platform"/>
            <consortium name="The Broad Institute Genome Sequencing Center for Infectious Disease"/>
            <person name="Wu L."/>
            <person name="Ma J."/>
        </authorList>
    </citation>
    <scope>NUCLEOTIDE SEQUENCE [LARGE SCALE GENOMIC DNA]</scope>
    <source>
        <strain evidence="3">JCM 17316</strain>
    </source>
</reference>
<name>A0ABP7Z6B8_9ACTN</name>
<proteinExistence type="predicted"/>
<dbReference type="RefSeq" id="WP_345023235.1">
    <property type="nucleotide sequence ID" value="NZ_BAABDO010000071.1"/>
</dbReference>
<evidence type="ECO:0000313" key="3">
    <source>
        <dbReference type="Proteomes" id="UP001500266"/>
    </source>
</evidence>